<dbReference type="CDD" id="cd04305">
    <property type="entry name" value="HAD_Neu5Ac-Pase_like"/>
    <property type="match status" value="1"/>
</dbReference>
<dbReference type="NCBIfam" id="TIGR01549">
    <property type="entry name" value="HAD-SF-IA-v1"/>
    <property type="match status" value="1"/>
</dbReference>
<dbReference type="SUPFAM" id="SSF56784">
    <property type="entry name" value="HAD-like"/>
    <property type="match status" value="1"/>
</dbReference>
<reference evidence="1 2" key="1">
    <citation type="submission" date="2021-03" db="EMBL/GenBank/DDBJ databases">
        <title>Antimicrobial resistance genes in bacteria isolated from Japanese honey, and their potential for conferring macrolide and lincosamide resistance in the American foulbrood pathogen Paenibacillus larvae.</title>
        <authorList>
            <person name="Okamoto M."/>
            <person name="Kumagai M."/>
            <person name="Kanamori H."/>
            <person name="Takamatsu D."/>
        </authorList>
    </citation>
    <scope>NUCLEOTIDE SEQUENCE [LARGE SCALE GENOMIC DNA]</scope>
    <source>
        <strain evidence="1 2">J41TS12</strain>
    </source>
</reference>
<dbReference type="PANTHER" id="PTHR47478:SF1">
    <property type="entry name" value="PYRIMIDINE 5'-NUCLEOTIDASE YJJG"/>
    <property type="match status" value="1"/>
</dbReference>
<dbReference type="RefSeq" id="WP_212939777.1">
    <property type="nucleotide sequence ID" value="NZ_BORR01000007.1"/>
</dbReference>
<evidence type="ECO:0000313" key="2">
    <source>
        <dbReference type="Proteomes" id="UP000681162"/>
    </source>
</evidence>
<dbReference type="InterPro" id="IPR036412">
    <property type="entry name" value="HAD-like_sf"/>
</dbReference>
<dbReference type="SFLD" id="SFLDS00003">
    <property type="entry name" value="Haloacid_Dehalogenase"/>
    <property type="match status" value="1"/>
</dbReference>
<dbReference type="InterPro" id="IPR023198">
    <property type="entry name" value="PGP-like_dom2"/>
</dbReference>
<dbReference type="InterPro" id="IPR011951">
    <property type="entry name" value="HAD-SF_hydro_IA_YjjG/PynA"/>
</dbReference>
<proteinExistence type="predicted"/>
<dbReference type="GO" id="GO:0008253">
    <property type="term" value="F:5'-nucleotidase activity"/>
    <property type="evidence" value="ECO:0007669"/>
    <property type="project" value="InterPro"/>
</dbReference>
<dbReference type="PRINTS" id="PR00413">
    <property type="entry name" value="HADHALOGNASE"/>
</dbReference>
<dbReference type="Proteomes" id="UP000681162">
    <property type="component" value="Unassembled WGS sequence"/>
</dbReference>
<protein>
    <submittedName>
        <fullName evidence="1">Noncanonical pyrimidine nucleotidase, YjjG family protein</fullName>
    </submittedName>
</protein>
<name>A0A919XTY2_9BACL</name>
<keyword evidence="2" id="KW-1185">Reference proteome</keyword>
<comment type="caution">
    <text evidence="1">The sequence shown here is derived from an EMBL/GenBank/DDBJ whole genome shotgun (WGS) entry which is preliminary data.</text>
</comment>
<dbReference type="EMBL" id="BORR01000007">
    <property type="protein sequence ID" value="GIO37523.1"/>
    <property type="molecule type" value="Genomic_DNA"/>
</dbReference>
<dbReference type="Gene3D" id="3.40.50.1000">
    <property type="entry name" value="HAD superfamily/HAD-like"/>
    <property type="match status" value="1"/>
</dbReference>
<dbReference type="AlphaFoldDB" id="A0A919XTY2"/>
<dbReference type="PANTHER" id="PTHR47478">
    <property type="match status" value="1"/>
</dbReference>
<dbReference type="InterPro" id="IPR052550">
    <property type="entry name" value="Pyrimidine_5'-ntase_YjjG"/>
</dbReference>
<dbReference type="InterPro" id="IPR023214">
    <property type="entry name" value="HAD_sf"/>
</dbReference>
<dbReference type="Pfam" id="PF13419">
    <property type="entry name" value="HAD_2"/>
    <property type="match status" value="1"/>
</dbReference>
<dbReference type="NCBIfam" id="TIGR02254">
    <property type="entry name" value="YjjG_YfnB"/>
    <property type="match status" value="1"/>
</dbReference>
<gene>
    <name evidence="1" type="ORF">J41TS12_23840</name>
</gene>
<evidence type="ECO:0000313" key="1">
    <source>
        <dbReference type="EMBL" id="GIO37523.1"/>
    </source>
</evidence>
<dbReference type="InterPro" id="IPR041492">
    <property type="entry name" value="HAD_2"/>
</dbReference>
<organism evidence="1 2">
    <name type="scientific">Paenibacillus antibioticophila</name>
    <dbReference type="NCBI Taxonomy" id="1274374"/>
    <lineage>
        <taxon>Bacteria</taxon>
        <taxon>Bacillati</taxon>
        <taxon>Bacillota</taxon>
        <taxon>Bacilli</taxon>
        <taxon>Bacillales</taxon>
        <taxon>Paenibacillaceae</taxon>
        <taxon>Paenibacillus</taxon>
    </lineage>
</organism>
<dbReference type="InterPro" id="IPR006439">
    <property type="entry name" value="HAD-SF_hydro_IA"/>
</dbReference>
<dbReference type="Gene3D" id="1.10.150.240">
    <property type="entry name" value="Putative phosphatase, domain 2"/>
    <property type="match status" value="1"/>
</dbReference>
<dbReference type="SFLD" id="SFLDG01129">
    <property type="entry name" value="C1.5:_HAD__Beta-PGM__Phosphata"/>
    <property type="match status" value="1"/>
</dbReference>
<dbReference type="NCBIfam" id="NF006976">
    <property type="entry name" value="PRK09449.1"/>
    <property type="match status" value="1"/>
</dbReference>
<sequence length="228" mass="25800">MKYHTLLFDADETLFDFSRTETAALEDTFLAHEMEFLPMHFERYKEINHELWSELEAGLISSQLLRTERFSRLFQAFKLDLDPVAFSGEYLVNLGRGAYLLDGAEELCAALSAQGYRLAIITNGIKEVQHERIRRSPLSNTFEQVIVSEEAGSQKPESGIFDVAFAKLGLQAKDGVLMIGDSLSSDIQGGNRYGIETCWFNPRRAANKTDIQPTYEIHALHELFDIIG</sequence>
<accession>A0A919XTY2</accession>